<evidence type="ECO:0000256" key="2">
    <source>
        <dbReference type="ARBA" id="ARBA00010742"/>
    </source>
</evidence>
<feature type="chain" id="PRO_5039251160" evidence="4">
    <location>
        <begin position="33"/>
        <end position="327"/>
    </location>
</feature>
<dbReference type="PANTHER" id="PTHR30024">
    <property type="entry name" value="ALIPHATIC SULFONATES-BINDING PROTEIN-RELATED"/>
    <property type="match status" value="1"/>
</dbReference>
<dbReference type="STRING" id="58343.AQJ46_20855"/>
<dbReference type="InterPro" id="IPR015168">
    <property type="entry name" value="SsuA/THI5"/>
</dbReference>
<feature type="domain" description="Solute-binding protein family 3/N-terminal" evidence="5">
    <location>
        <begin position="46"/>
        <end position="280"/>
    </location>
</feature>
<evidence type="ECO:0000256" key="3">
    <source>
        <dbReference type="ARBA" id="ARBA00022729"/>
    </source>
</evidence>
<evidence type="ECO:0000313" key="7">
    <source>
        <dbReference type="Proteomes" id="UP000053669"/>
    </source>
</evidence>
<organism evidence="6 7">
    <name type="scientific">Streptomyces canus</name>
    <dbReference type="NCBI Taxonomy" id="58343"/>
    <lineage>
        <taxon>Bacteria</taxon>
        <taxon>Bacillati</taxon>
        <taxon>Actinomycetota</taxon>
        <taxon>Actinomycetes</taxon>
        <taxon>Kitasatosporales</taxon>
        <taxon>Streptomycetaceae</taxon>
        <taxon>Streptomyces</taxon>
        <taxon>Streptomyces aurantiacus group</taxon>
    </lineage>
</organism>
<dbReference type="PANTHER" id="PTHR30024:SF47">
    <property type="entry name" value="TAURINE-BINDING PERIPLASMIC PROTEIN"/>
    <property type="match status" value="1"/>
</dbReference>
<comment type="caution">
    <text evidence="6">The sequence shown here is derived from an EMBL/GenBank/DDBJ whole genome shotgun (WGS) entry which is preliminary data.</text>
</comment>
<dbReference type="SMART" id="SM00062">
    <property type="entry name" value="PBPb"/>
    <property type="match status" value="1"/>
</dbReference>
<accession>A0A101S8E1</accession>
<dbReference type="EMBL" id="LMWU01000019">
    <property type="protein sequence ID" value="KUN69002.1"/>
    <property type="molecule type" value="Genomic_DNA"/>
</dbReference>
<dbReference type="Pfam" id="PF09084">
    <property type="entry name" value="NMT1"/>
    <property type="match status" value="1"/>
</dbReference>
<comment type="similarity">
    <text evidence="2">Belongs to the bacterial solute-binding protein SsuA/TauA family.</text>
</comment>
<gene>
    <name evidence="6" type="ORF">AQJ46_20855</name>
</gene>
<feature type="signal peptide" evidence="4">
    <location>
        <begin position="1"/>
        <end position="32"/>
    </location>
</feature>
<dbReference type="SUPFAM" id="SSF53850">
    <property type="entry name" value="Periplasmic binding protein-like II"/>
    <property type="match status" value="1"/>
</dbReference>
<dbReference type="AlphaFoldDB" id="A0A101S8E1"/>
<sequence length="327" mass="35018">MTWGLTLRPWRSGSGKAAAAAAALALVLTACGGDGDSTSSDGGRTTVRVAALPLSDCAMLYIAQNRGLFKKEGLDVRVQQIQQSLQALPALSKGQIDMVASANYVTYFQAQDQGTLDIRIVAEAIRAAPRMMDVLVPKDSDIKTLADLAGKKLAVNVLNNVQSLTFNEILAKQGVGRPVYRQIPFPQMGAALDKGQVDAVHAVEPFDSSIQDELGARVLVDGSSAPVESIPLSGYITTERFAGKNADALARFQRALKAAVKLAAADPSLVREVLPTYTKVTKEQAEKIDLPVYPATMDGTQLARLTELMEKQKMLKKPIDPTTLLVK</sequence>
<dbReference type="InterPro" id="IPR001638">
    <property type="entry name" value="Solute-binding_3/MltF_N"/>
</dbReference>
<evidence type="ECO:0000256" key="4">
    <source>
        <dbReference type="SAM" id="SignalP"/>
    </source>
</evidence>
<name>A0A101S8E1_9ACTN</name>
<reference evidence="6 7" key="1">
    <citation type="submission" date="2015-10" db="EMBL/GenBank/DDBJ databases">
        <title>Draft genome sequence of Streptomyces canus DSM 40017, type strain for the species Streptomyces canus.</title>
        <authorList>
            <person name="Ruckert C."/>
            <person name="Winkler A."/>
            <person name="Kalinowski J."/>
            <person name="Kampfer P."/>
            <person name="Glaeser S."/>
        </authorList>
    </citation>
    <scope>NUCLEOTIDE SEQUENCE [LARGE SCALE GENOMIC DNA]</scope>
    <source>
        <strain evidence="6 7">DSM 40017</strain>
    </source>
</reference>
<evidence type="ECO:0000313" key="6">
    <source>
        <dbReference type="EMBL" id="KUN69002.1"/>
    </source>
</evidence>
<dbReference type="Proteomes" id="UP000053669">
    <property type="component" value="Unassembled WGS sequence"/>
</dbReference>
<dbReference type="Gene3D" id="3.40.190.10">
    <property type="entry name" value="Periplasmic binding protein-like II"/>
    <property type="match status" value="2"/>
</dbReference>
<dbReference type="GO" id="GO:0042597">
    <property type="term" value="C:periplasmic space"/>
    <property type="evidence" value="ECO:0007669"/>
    <property type="project" value="UniProtKB-SubCell"/>
</dbReference>
<comment type="subcellular location">
    <subcellularLocation>
        <location evidence="1">Periplasm</location>
    </subcellularLocation>
</comment>
<keyword evidence="3 4" id="KW-0732">Signal</keyword>
<dbReference type="RefSeq" id="WP_059207043.1">
    <property type="nucleotide sequence ID" value="NZ_KQ948661.1"/>
</dbReference>
<proteinExistence type="inferred from homology"/>
<evidence type="ECO:0000256" key="1">
    <source>
        <dbReference type="ARBA" id="ARBA00004418"/>
    </source>
</evidence>
<protein>
    <submittedName>
        <fullName evidence="6">ABC transporter substrate-binding protein</fullName>
    </submittedName>
</protein>
<evidence type="ECO:0000259" key="5">
    <source>
        <dbReference type="SMART" id="SM00062"/>
    </source>
</evidence>